<dbReference type="CDD" id="cd14014">
    <property type="entry name" value="STKc_PknB_like"/>
    <property type="match status" value="1"/>
</dbReference>
<evidence type="ECO:0000313" key="11">
    <source>
        <dbReference type="EMBL" id="MBG6086912.1"/>
    </source>
</evidence>
<keyword evidence="5" id="KW-0418">Kinase</keyword>
<evidence type="ECO:0000313" key="12">
    <source>
        <dbReference type="Proteomes" id="UP000614047"/>
    </source>
</evidence>
<gene>
    <name evidence="11" type="ORF">IW256_001025</name>
</gene>
<dbReference type="InterPro" id="IPR008271">
    <property type="entry name" value="Ser/Thr_kinase_AS"/>
</dbReference>
<dbReference type="EMBL" id="JADOUA010000001">
    <property type="protein sequence ID" value="MBG6086912.1"/>
    <property type="molecule type" value="Genomic_DNA"/>
</dbReference>
<dbReference type="Proteomes" id="UP000614047">
    <property type="component" value="Unassembled WGS sequence"/>
</dbReference>
<accession>A0A931GHI3</accession>
<dbReference type="PROSITE" id="PS00107">
    <property type="entry name" value="PROTEIN_KINASE_ATP"/>
    <property type="match status" value="1"/>
</dbReference>
<dbReference type="InterPro" id="IPR017441">
    <property type="entry name" value="Protein_kinase_ATP_BS"/>
</dbReference>
<keyword evidence="4 7" id="KW-0547">Nucleotide-binding</keyword>
<keyword evidence="6 7" id="KW-0067">ATP-binding</keyword>
<keyword evidence="9" id="KW-0472">Membrane</keyword>
<proteinExistence type="predicted"/>
<dbReference type="InterPro" id="IPR000719">
    <property type="entry name" value="Prot_kinase_dom"/>
</dbReference>
<keyword evidence="9" id="KW-0812">Transmembrane</keyword>
<organism evidence="11 12">
    <name type="scientific">Actinomadura viridis</name>
    <dbReference type="NCBI Taxonomy" id="58110"/>
    <lineage>
        <taxon>Bacteria</taxon>
        <taxon>Bacillati</taxon>
        <taxon>Actinomycetota</taxon>
        <taxon>Actinomycetes</taxon>
        <taxon>Streptosporangiales</taxon>
        <taxon>Thermomonosporaceae</taxon>
        <taxon>Actinomadura</taxon>
    </lineage>
</organism>
<dbReference type="GO" id="GO:0004674">
    <property type="term" value="F:protein serine/threonine kinase activity"/>
    <property type="evidence" value="ECO:0007669"/>
    <property type="project" value="UniProtKB-KW"/>
</dbReference>
<comment type="caution">
    <text evidence="11">The sequence shown here is derived from an EMBL/GenBank/DDBJ whole genome shotgun (WGS) entry which is preliminary data.</text>
</comment>
<dbReference type="PROSITE" id="PS00108">
    <property type="entry name" value="PROTEIN_KINASE_ST"/>
    <property type="match status" value="1"/>
</dbReference>
<dbReference type="PANTHER" id="PTHR43289:SF6">
    <property type="entry name" value="SERINE_THREONINE-PROTEIN KINASE NEKL-3"/>
    <property type="match status" value="1"/>
</dbReference>
<protein>
    <recommendedName>
        <fullName evidence="1">non-specific serine/threonine protein kinase</fullName>
        <ecNumber evidence="1">2.7.11.1</ecNumber>
    </recommendedName>
</protein>
<evidence type="ECO:0000256" key="7">
    <source>
        <dbReference type="PROSITE-ProRule" id="PRU10141"/>
    </source>
</evidence>
<keyword evidence="2" id="KW-0723">Serine/threonine-protein kinase</keyword>
<reference evidence="11" key="1">
    <citation type="submission" date="2020-11" db="EMBL/GenBank/DDBJ databases">
        <title>Sequencing the genomes of 1000 actinobacteria strains.</title>
        <authorList>
            <person name="Klenk H.-P."/>
        </authorList>
    </citation>
    <scope>NUCLEOTIDE SEQUENCE</scope>
    <source>
        <strain evidence="11">DSM 43175</strain>
    </source>
</reference>
<dbReference type="SMART" id="SM00220">
    <property type="entry name" value="S_TKc"/>
    <property type="match status" value="1"/>
</dbReference>
<keyword evidence="3" id="KW-0808">Transferase</keyword>
<feature type="transmembrane region" description="Helical" evidence="9">
    <location>
        <begin position="293"/>
        <end position="317"/>
    </location>
</feature>
<dbReference type="Pfam" id="PF00069">
    <property type="entry name" value="Pkinase"/>
    <property type="match status" value="1"/>
</dbReference>
<dbReference type="GO" id="GO:0005524">
    <property type="term" value="F:ATP binding"/>
    <property type="evidence" value="ECO:0007669"/>
    <property type="project" value="UniProtKB-UniRule"/>
</dbReference>
<dbReference type="PANTHER" id="PTHR43289">
    <property type="entry name" value="MITOGEN-ACTIVATED PROTEIN KINASE KINASE KINASE 20-RELATED"/>
    <property type="match status" value="1"/>
</dbReference>
<feature type="compositionally biased region" description="Low complexity" evidence="8">
    <location>
        <begin position="326"/>
        <end position="348"/>
    </location>
</feature>
<evidence type="ECO:0000256" key="5">
    <source>
        <dbReference type="ARBA" id="ARBA00022777"/>
    </source>
</evidence>
<evidence type="ECO:0000256" key="9">
    <source>
        <dbReference type="SAM" id="Phobius"/>
    </source>
</evidence>
<evidence type="ECO:0000256" key="6">
    <source>
        <dbReference type="ARBA" id="ARBA00022840"/>
    </source>
</evidence>
<evidence type="ECO:0000256" key="2">
    <source>
        <dbReference type="ARBA" id="ARBA00022527"/>
    </source>
</evidence>
<sequence length="481" mass="49878">MTEGDDVGGTRPGRLVGGRYRLLEPLGSGGFGQVWEARDEALGVTVAVKGIWLPPGSEAERGQRLARAEREARNAARLRDHPNIVTVHDVVIEDGVPWIVMRRVPGRSLEQRLREDGPLPVEEAAAVAAGLLNALGAAHAAGILHRDVKPANVMLTGNGDVLLTDFGIAVHQADTAITATGLIIGSAEYLAPERADGADGNTASDLFSLGVTLYHAVEGLSPFRRDTPSGTLRAVMMHQPPPPQRAGRLGPLITALMHKDPAARPTVPQALHMIGAPPSLTRTLPPPVRPKRVALIAAGCALALAVAGAGAVALVAASGDDKEPDGPAASTPAAAGTSTTPTPVPTDANGIPDPCQTPDDGTKRDFKLWAGQAQGTGEPGTGKPWVRLCRWSPPGWGSANLMLTYGSLDIGVQGAGKPEPVTIAGLPPSAQTTRSAKNCLIQWPASFGNVGVSVYNPNPGEMDICGKAGEFAQKVAPRIPK</sequence>
<keyword evidence="9" id="KW-1133">Transmembrane helix</keyword>
<evidence type="ECO:0000256" key="4">
    <source>
        <dbReference type="ARBA" id="ARBA00022741"/>
    </source>
</evidence>
<dbReference type="AlphaFoldDB" id="A0A931GHI3"/>
<feature type="binding site" evidence="7">
    <location>
        <position position="49"/>
    </location>
    <ligand>
        <name>ATP</name>
        <dbReference type="ChEBI" id="CHEBI:30616"/>
    </ligand>
</feature>
<evidence type="ECO:0000256" key="1">
    <source>
        <dbReference type="ARBA" id="ARBA00012513"/>
    </source>
</evidence>
<feature type="domain" description="Protein kinase" evidence="10">
    <location>
        <begin position="20"/>
        <end position="280"/>
    </location>
</feature>
<dbReference type="SUPFAM" id="SSF56112">
    <property type="entry name" value="Protein kinase-like (PK-like)"/>
    <property type="match status" value="1"/>
</dbReference>
<evidence type="ECO:0000259" key="10">
    <source>
        <dbReference type="PROSITE" id="PS50011"/>
    </source>
</evidence>
<dbReference type="Gene3D" id="3.30.200.20">
    <property type="entry name" value="Phosphorylase Kinase, domain 1"/>
    <property type="match status" value="1"/>
</dbReference>
<dbReference type="RefSeq" id="WP_197009848.1">
    <property type="nucleotide sequence ID" value="NZ_BAABES010000007.1"/>
</dbReference>
<dbReference type="InterPro" id="IPR011009">
    <property type="entry name" value="Kinase-like_dom_sf"/>
</dbReference>
<evidence type="ECO:0000256" key="8">
    <source>
        <dbReference type="SAM" id="MobiDB-lite"/>
    </source>
</evidence>
<feature type="region of interest" description="Disordered" evidence="8">
    <location>
        <begin position="318"/>
        <end position="360"/>
    </location>
</feature>
<name>A0A931GHI3_9ACTN</name>
<dbReference type="Gene3D" id="1.10.510.10">
    <property type="entry name" value="Transferase(Phosphotransferase) domain 1"/>
    <property type="match status" value="1"/>
</dbReference>
<dbReference type="EC" id="2.7.11.1" evidence="1"/>
<evidence type="ECO:0000256" key="3">
    <source>
        <dbReference type="ARBA" id="ARBA00022679"/>
    </source>
</evidence>
<keyword evidence="12" id="KW-1185">Reference proteome</keyword>
<dbReference type="PROSITE" id="PS50011">
    <property type="entry name" value="PROTEIN_KINASE_DOM"/>
    <property type="match status" value="1"/>
</dbReference>